<dbReference type="InterPro" id="IPR001965">
    <property type="entry name" value="Znf_PHD"/>
</dbReference>
<reference evidence="7" key="1">
    <citation type="journal article" date="2014" name="Proc. Natl. Acad. Sci. U.S.A.">
        <title>Extensive sampling of basidiomycete genomes demonstrates inadequacy of the white-rot/brown-rot paradigm for wood decay fungi.</title>
        <authorList>
            <person name="Riley R."/>
            <person name="Salamov A.A."/>
            <person name="Brown D.W."/>
            <person name="Nagy L.G."/>
            <person name="Floudas D."/>
            <person name="Held B.W."/>
            <person name="Levasseur A."/>
            <person name="Lombard V."/>
            <person name="Morin E."/>
            <person name="Otillar R."/>
            <person name="Lindquist E.A."/>
            <person name="Sun H."/>
            <person name="LaButti K.M."/>
            <person name="Schmutz J."/>
            <person name="Jabbour D."/>
            <person name="Luo H."/>
            <person name="Baker S.E."/>
            <person name="Pisabarro A.G."/>
            <person name="Walton J.D."/>
            <person name="Blanchette R.A."/>
            <person name="Henrissat B."/>
            <person name="Martin F."/>
            <person name="Cullen D."/>
            <person name="Hibbett D.S."/>
            <person name="Grigoriev I.V."/>
        </authorList>
    </citation>
    <scope>NUCLEOTIDE SEQUENCE [LARGE SCALE GENOMIC DNA]</scope>
    <source>
        <strain evidence="7">CBS 339.88</strain>
    </source>
</reference>
<evidence type="ECO:0000256" key="3">
    <source>
        <dbReference type="ARBA" id="ARBA00022833"/>
    </source>
</evidence>
<sequence length="376" mass="42405">MKVYEGSHAEERCLEAAKFIVDRKVMHSNIPHLIAVSSLKSKIPFLIFDGEYEGTVDHILGQVLKQDLKQSLVLGIQTVIGLSSGLDYLQDLNYPFALAELDDFSLFSCKGKVIISFDPEGLGERESLLNDESIDEDSDDEYINEDSELSPPGLPGYWALEVFHALCQKTFDAACKSHYDAQGVHRIFDDDLDDSVPEEESEDLDMLNSFTPAPFLKSTEPGRSPRKTLPSGHRRELVWKPPIALTDTLDDISRQFQYFLRSHSDYPLIRRHGKHTARAAHRCPGYNREEITLTTDTTRSAIVVHSRPNPHEICLVCKQVVEDTAIFACICGGNSDDAEYGPSVQCTRCYKWHHMSCAGTSLFDRHIFECDECQMP</sequence>
<dbReference type="InterPro" id="IPR011011">
    <property type="entry name" value="Znf_FYVE_PHD"/>
</dbReference>
<name>A0A067SEA7_GALM3</name>
<dbReference type="PROSITE" id="PS01359">
    <property type="entry name" value="ZF_PHD_1"/>
    <property type="match status" value="1"/>
</dbReference>
<evidence type="ECO:0000259" key="5">
    <source>
        <dbReference type="SMART" id="SM00249"/>
    </source>
</evidence>
<proteinExistence type="predicted"/>
<gene>
    <name evidence="6" type="ORF">GALMADRAFT_1039250</name>
</gene>
<protein>
    <recommendedName>
        <fullName evidence="5">Zinc finger PHD-type domain-containing protein</fullName>
    </recommendedName>
</protein>
<dbReference type="InterPro" id="IPR019786">
    <property type="entry name" value="Zinc_finger_PHD-type_CS"/>
</dbReference>
<feature type="domain" description="Zinc finger PHD-type" evidence="5">
    <location>
        <begin position="328"/>
        <end position="374"/>
    </location>
</feature>
<dbReference type="Gene3D" id="3.30.40.10">
    <property type="entry name" value="Zinc/RING finger domain, C3HC4 (zinc finger)"/>
    <property type="match status" value="1"/>
</dbReference>
<accession>A0A067SEA7</accession>
<keyword evidence="3" id="KW-0862">Zinc</keyword>
<evidence type="ECO:0000256" key="2">
    <source>
        <dbReference type="ARBA" id="ARBA00022771"/>
    </source>
</evidence>
<dbReference type="STRING" id="685588.A0A067SEA7"/>
<dbReference type="Proteomes" id="UP000027222">
    <property type="component" value="Unassembled WGS sequence"/>
</dbReference>
<dbReference type="GO" id="GO:0008270">
    <property type="term" value="F:zinc ion binding"/>
    <property type="evidence" value="ECO:0007669"/>
    <property type="project" value="UniProtKB-KW"/>
</dbReference>
<dbReference type="HOGENOM" id="CLU_735756_0_0_1"/>
<dbReference type="AlphaFoldDB" id="A0A067SEA7"/>
<organism evidence="6 7">
    <name type="scientific">Galerina marginata (strain CBS 339.88)</name>
    <dbReference type="NCBI Taxonomy" id="685588"/>
    <lineage>
        <taxon>Eukaryota</taxon>
        <taxon>Fungi</taxon>
        <taxon>Dikarya</taxon>
        <taxon>Basidiomycota</taxon>
        <taxon>Agaricomycotina</taxon>
        <taxon>Agaricomycetes</taxon>
        <taxon>Agaricomycetidae</taxon>
        <taxon>Agaricales</taxon>
        <taxon>Agaricineae</taxon>
        <taxon>Strophariaceae</taxon>
        <taxon>Galerina</taxon>
    </lineage>
</organism>
<evidence type="ECO:0000256" key="1">
    <source>
        <dbReference type="ARBA" id="ARBA00022723"/>
    </source>
</evidence>
<feature type="region of interest" description="Disordered" evidence="4">
    <location>
        <begin position="212"/>
        <end position="233"/>
    </location>
</feature>
<dbReference type="SMART" id="SM00249">
    <property type="entry name" value="PHD"/>
    <property type="match status" value="1"/>
</dbReference>
<keyword evidence="2" id="KW-0863">Zinc-finger</keyword>
<dbReference type="SUPFAM" id="SSF57903">
    <property type="entry name" value="FYVE/PHD zinc finger"/>
    <property type="match status" value="1"/>
</dbReference>
<evidence type="ECO:0000313" key="6">
    <source>
        <dbReference type="EMBL" id="KDR68327.1"/>
    </source>
</evidence>
<evidence type="ECO:0000313" key="7">
    <source>
        <dbReference type="Proteomes" id="UP000027222"/>
    </source>
</evidence>
<dbReference type="OrthoDB" id="3026831at2759"/>
<dbReference type="EMBL" id="KL142408">
    <property type="protein sequence ID" value="KDR68327.1"/>
    <property type="molecule type" value="Genomic_DNA"/>
</dbReference>
<keyword evidence="1" id="KW-0479">Metal-binding</keyword>
<keyword evidence="7" id="KW-1185">Reference proteome</keyword>
<evidence type="ECO:0000256" key="4">
    <source>
        <dbReference type="SAM" id="MobiDB-lite"/>
    </source>
</evidence>
<dbReference type="InterPro" id="IPR013083">
    <property type="entry name" value="Znf_RING/FYVE/PHD"/>
</dbReference>